<dbReference type="PATRIC" id="fig|1710894.3.peg.2418"/>
<reference evidence="1 2" key="1">
    <citation type="submission" date="2015-09" db="EMBL/GenBank/DDBJ databases">
        <title>Whole genome shotgun sequence assembly of Aphanizomenon flos-aquae UKL13.</title>
        <authorList>
            <person name="Driscoll C."/>
        </authorList>
    </citation>
    <scope>NUCLEOTIDE SEQUENCE [LARGE SCALE GENOMIC DNA]</scope>
    <source>
        <strain evidence="1">MDT13</strain>
    </source>
</reference>
<comment type="caution">
    <text evidence="1">The sequence shown here is derived from an EMBL/GenBank/DDBJ whole genome shotgun (WGS) entry which is preliminary data.</text>
</comment>
<organism evidence="1 2">
    <name type="scientific">Aphanizomenon flos-aquae LD13</name>
    <dbReference type="NCBI Taxonomy" id="1710894"/>
    <lineage>
        <taxon>Bacteria</taxon>
        <taxon>Bacillati</taxon>
        <taxon>Cyanobacteriota</taxon>
        <taxon>Cyanophyceae</taxon>
        <taxon>Nostocales</taxon>
        <taxon>Aphanizomenonaceae</taxon>
        <taxon>Aphanizomenon</taxon>
    </lineage>
</organism>
<protein>
    <submittedName>
        <fullName evidence="1">Uncharacterized protein</fullName>
    </submittedName>
</protein>
<accession>A0A1B7VZK9</accession>
<gene>
    <name evidence="1" type="ORF">AN481_06030</name>
</gene>
<sequence>MACPYGKGRFNLSSKNDWEQICHQVQERLLITPLEVKSAKLLRSEFLKCLTAAWDDGFLETESHEIHDLLKMTKENKGIIEITGGGKNQKRLREIPHFKRFDGCWFDFAITVDQTIKPAKVIAFDFEIRFSEDNPTKFLRFDLNPPKHNNDDQGKRFHLHPGNDDLMIHASPMSPLEILHLFLYDLKMPERPRSS</sequence>
<proteinExistence type="predicted"/>
<dbReference type="Proteomes" id="UP000092382">
    <property type="component" value="Unassembled WGS sequence"/>
</dbReference>
<dbReference type="EMBL" id="LJOY01000013">
    <property type="protein sequence ID" value="OBQ26320.1"/>
    <property type="molecule type" value="Genomic_DNA"/>
</dbReference>
<evidence type="ECO:0000313" key="2">
    <source>
        <dbReference type="Proteomes" id="UP000092382"/>
    </source>
</evidence>
<name>A0A1B7VZK9_APHFL</name>
<evidence type="ECO:0000313" key="1">
    <source>
        <dbReference type="EMBL" id="OBQ26320.1"/>
    </source>
</evidence>
<dbReference type="AlphaFoldDB" id="A0A1B7VZK9"/>